<evidence type="ECO:0000256" key="14">
    <source>
        <dbReference type="PROSITE-ProRule" id="PRU10141"/>
    </source>
</evidence>
<keyword evidence="4" id="KW-0808">Transferase</keyword>
<dbReference type="AlphaFoldDB" id="A0A7N2N8H6"/>
<dbReference type="PROSITE" id="PS00107">
    <property type="entry name" value="PROTEIN_KINASE_ATP"/>
    <property type="match status" value="1"/>
</dbReference>
<dbReference type="PROSITE" id="PS50011">
    <property type="entry name" value="PROTEIN_KINASE_DOM"/>
    <property type="match status" value="1"/>
</dbReference>
<sequence length="360" mass="40483">MASTLSSSINYKQELKLKPINRGDTDFTLQPHSTTLLRNVLSFICKHYNIQCEVVITHQDLSYNNLTGNIPQFLAQLPNLKTLNLSGNKLDDSVPEALIQKTRDGSMILSLEKMSDLCLSGPCTKKEKKQKKELFVVTIVATSAVVLVLLFFFCARTIYKRKRQDMTTKSNFKLKSPQYNYSEVVRITNHFKTIIGEGGFGKVYLGILNDETQVAVKLLSPSSKQGYKEFRAEAQLLMIVHHRNLVSLVGYCDEGENKVLIYEYMANGNLQQHLSVTNINVLNWNQRLQIAVDVAHGLEYLHNGCKPPIIHRDLKTSNILLNENMQAKIADFGLSRAFATENDSHVSTGLAGTLGYLDPE</sequence>
<dbReference type="PRINTS" id="PR00019">
    <property type="entry name" value="LEURICHRPT"/>
</dbReference>
<dbReference type="InterPro" id="IPR001245">
    <property type="entry name" value="Ser-Thr/Tyr_kinase_cat_dom"/>
</dbReference>
<dbReference type="FunFam" id="1.10.510.10:FF:001023">
    <property type="entry name" value="Os07g0541700 protein"/>
    <property type="match status" value="1"/>
</dbReference>
<feature type="domain" description="Protein kinase" evidence="17">
    <location>
        <begin position="189"/>
        <end position="360"/>
    </location>
</feature>
<dbReference type="PANTHER" id="PTHR45631">
    <property type="entry name" value="OS07G0107800 PROTEIN-RELATED"/>
    <property type="match status" value="1"/>
</dbReference>
<protein>
    <recommendedName>
        <fullName evidence="1">non-specific serine/threonine protein kinase</fullName>
        <ecNumber evidence="1">2.7.11.1</ecNumber>
    </recommendedName>
</protein>
<evidence type="ECO:0000256" key="3">
    <source>
        <dbReference type="ARBA" id="ARBA00022614"/>
    </source>
</evidence>
<evidence type="ECO:0000256" key="7">
    <source>
        <dbReference type="ARBA" id="ARBA00022741"/>
    </source>
</evidence>
<keyword evidence="5 16" id="KW-0812">Transmembrane</keyword>
<evidence type="ECO:0000256" key="13">
    <source>
        <dbReference type="ARBA" id="ARBA00048679"/>
    </source>
</evidence>
<evidence type="ECO:0000256" key="9">
    <source>
        <dbReference type="ARBA" id="ARBA00022840"/>
    </source>
</evidence>
<keyword evidence="6" id="KW-0677">Repeat</keyword>
<evidence type="ECO:0000256" key="12">
    <source>
        <dbReference type="ARBA" id="ARBA00047899"/>
    </source>
</evidence>
<dbReference type="SMART" id="SM00220">
    <property type="entry name" value="S_TKc"/>
    <property type="match status" value="1"/>
</dbReference>
<keyword evidence="10 16" id="KW-1133">Transmembrane helix</keyword>
<reference evidence="18" key="1">
    <citation type="submission" date="2021-01" db="UniProtKB">
        <authorList>
            <consortium name="EnsemblPlants"/>
        </authorList>
    </citation>
    <scope>IDENTIFICATION</scope>
</reference>
<dbReference type="Gene3D" id="1.10.510.10">
    <property type="entry name" value="Transferase(Phosphotransferase) domain 1"/>
    <property type="match status" value="1"/>
</dbReference>
<evidence type="ECO:0000259" key="17">
    <source>
        <dbReference type="PROSITE" id="PS50011"/>
    </source>
</evidence>
<evidence type="ECO:0000256" key="5">
    <source>
        <dbReference type="ARBA" id="ARBA00022692"/>
    </source>
</evidence>
<evidence type="ECO:0000313" key="19">
    <source>
        <dbReference type="Proteomes" id="UP000594261"/>
    </source>
</evidence>
<dbReference type="GO" id="GO:0005524">
    <property type="term" value="F:ATP binding"/>
    <property type="evidence" value="ECO:0007669"/>
    <property type="project" value="UniProtKB-UniRule"/>
</dbReference>
<proteinExistence type="inferred from homology"/>
<dbReference type="EnsemblPlants" id="QL93p1866_0182:mrna">
    <property type="protein sequence ID" value="QL93p1866_0182:mrna"/>
    <property type="gene ID" value="QL93p1866_0182"/>
</dbReference>
<dbReference type="Gene3D" id="3.80.10.10">
    <property type="entry name" value="Ribonuclease Inhibitor"/>
    <property type="match status" value="1"/>
</dbReference>
<dbReference type="InParanoid" id="A0A7N2N8H6"/>
<keyword evidence="19" id="KW-1185">Reference proteome</keyword>
<evidence type="ECO:0000256" key="15">
    <source>
        <dbReference type="RuleBase" id="RU000304"/>
    </source>
</evidence>
<dbReference type="InterPro" id="IPR032675">
    <property type="entry name" value="LRR_dom_sf"/>
</dbReference>
<dbReference type="GO" id="GO:0004674">
    <property type="term" value="F:protein serine/threonine kinase activity"/>
    <property type="evidence" value="ECO:0007669"/>
    <property type="project" value="UniProtKB-KW"/>
</dbReference>
<comment type="similarity">
    <text evidence="15">Belongs to the protein kinase superfamily.</text>
</comment>
<evidence type="ECO:0000256" key="8">
    <source>
        <dbReference type="ARBA" id="ARBA00022777"/>
    </source>
</evidence>
<evidence type="ECO:0000313" key="18">
    <source>
        <dbReference type="EnsemblPlants" id="QL93p1866_0182:mrna"/>
    </source>
</evidence>
<dbReference type="FunFam" id="3.30.200.20:FF:000394">
    <property type="entry name" value="Leucine-rich repeat receptor-like protein kinase"/>
    <property type="match status" value="1"/>
</dbReference>
<evidence type="ECO:0000256" key="2">
    <source>
        <dbReference type="ARBA" id="ARBA00022527"/>
    </source>
</evidence>
<dbReference type="Gramene" id="QL93p1866_0182:mrna">
    <property type="protein sequence ID" value="QL93p1866_0182:mrna"/>
    <property type="gene ID" value="QL93p1866_0182"/>
</dbReference>
<dbReference type="InterPro" id="IPR025875">
    <property type="entry name" value="Leu-rich_rpt_4"/>
</dbReference>
<dbReference type="PANTHER" id="PTHR45631:SF212">
    <property type="entry name" value="PROTEIN KINASE DOMAIN-CONTAINING PROTEIN"/>
    <property type="match status" value="1"/>
</dbReference>
<keyword evidence="8" id="KW-0418">Kinase</keyword>
<dbReference type="InterPro" id="IPR000719">
    <property type="entry name" value="Prot_kinase_dom"/>
</dbReference>
<evidence type="ECO:0000256" key="11">
    <source>
        <dbReference type="ARBA" id="ARBA00023136"/>
    </source>
</evidence>
<name>A0A7N2N8H6_QUELO</name>
<dbReference type="InterPro" id="IPR011009">
    <property type="entry name" value="Kinase-like_dom_sf"/>
</dbReference>
<accession>A0A7N2N8H6</accession>
<keyword evidence="9 14" id="KW-0067">ATP-binding</keyword>
<dbReference type="Pfam" id="PF12799">
    <property type="entry name" value="LRR_4"/>
    <property type="match status" value="1"/>
</dbReference>
<comment type="catalytic activity">
    <reaction evidence="12">
        <text>L-threonyl-[protein] + ATP = O-phospho-L-threonyl-[protein] + ADP + H(+)</text>
        <dbReference type="Rhea" id="RHEA:46608"/>
        <dbReference type="Rhea" id="RHEA-COMP:11060"/>
        <dbReference type="Rhea" id="RHEA-COMP:11605"/>
        <dbReference type="ChEBI" id="CHEBI:15378"/>
        <dbReference type="ChEBI" id="CHEBI:30013"/>
        <dbReference type="ChEBI" id="CHEBI:30616"/>
        <dbReference type="ChEBI" id="CHEBI:61977"/>
        <dbReference type="ChEBI" id="CHEBI:456216"/>
        <dbReference type="EC" id="2.7.11.1"/>
    </reaction>
</comment>
<keyword evidence="3" id="KW-0433">Leucine-rich repeat</keyword>
<dbReference type="Pfam" id="PF07714">
    <property type="entry name" value="PK_Tyr_Ser-Thr"/>
    <property type="match status" value="1"/>
</dbReference>
<keyword evidence="11 16" id="KW-0472">Membrane</keyword>
<dbReference type="InterPro" id="IPR017441">
    <property type="entry name" value="Protein_kinase_ATP_BS"/>
</dbReference>
<feature type="binding site" evidence="14">
    <location>
        <position position="217"/>
    </location>
    <ligand>
        <name>ATP</name>
        <dbReference type="ChEBI" id="CHEBI:30616"/>
    </ligand>
</feature>
<evidence type="ECO:0000256" key="10">
    <source>
        <dbReference type="ARBA" id="ARBA00022989"/>
    </source>
</evidence>
<evidence type="ECO:0000256" key="4">
    <source>
        <dbReference type="ARBA" id="ARBA00022679"/>
    </source>
</evidence>
<dbReference type="Gene3D" id="3.30.200.20">
    <property type="entry name" value="Phosphorylase Kinase, domain 1"/>
    <property type="match status" value="1"/>
</dbReference>
<dbReference type="InterPro" id="IPR008271">
    <property type="entry name" value="Ser/Thr_kinase_AS"/>
</dbReference>
<organism evidence="18 19">
    <name type="scientific">Quercus lobata</name>
    <name type="common">Valley oak</name>
    <dbReference type="NCBI Taxonomy" id="97700"/>
    <lineage>
        <taxon>Eukaryota</taxon>
        <taxon>Viridiplantae</taxon>
        <taxon>Streptophyta</taxon>
        <taxon>Embryophyta</taxon>
        <taxon>Tracheophyta</taxon>
        <taxon>Spermatophyta</taxon>
        <taxon>Magnoliopsida</taxon>
        <taxon>eudicotyledons</taxon>
        <taxon>Gunneridae</taxon>
        <taxon>Pentapetalae</taxon>
        <taxon>rosids</taxon>
        <taxon>fabids</taxon>
        <taxon>Fagales</taxon>
        <taxon>Fagaceae</taxon>
        <taxon>Quercus</taxon>
    </lineage>
</organism>
<dbReference type="EC" id="2.7.11.1" evidence="1"/>
<feature type="transmembrane region" description="Helical" evidence="16">
    <location>
        <begin position="134"/>
        <end position="153"/>
    </location>
</feature>
<dbReference type="PROSITE" id="PS00108">
    <property type="entry name" value="PROTEIN_KINASE_ST"/>
    <property type="match status" value="1"/>
</dbReference>
<dbReference type="SUPFAM" id="SSF52058">
    <property type="entry name" value="L domain-like"/>
    <property type="match status" value="1"/>
</dbReference>
<keyword evidence="7 14" id="KW-0547">Nucleotide-binding</keyword>
<evidence type="ECO:0000256" key="6">
    <source>
        <dbReference type="ARBA" id="ARBA00022737"/>
    </source>
</evidence>
<dbReference type="SUPFAM" id="SSF56112">
    <property type="entry name" value="Protein kinase-like (PK-like)"/>
    <property type="match status" value="1"/>
</dbReference>
<dbReference type="Proteomes" id="UP000594261">
    <property type="component" value="Unassembled WGS sequence"/>
</dbReference>
<dbReference type="OMA" id="FCARTIY"/>
<evidence type="ECO:0000256" key="16">
    <source>
        <dbReference type="SAM" id="Phobius"/>
    </source>
</evidence>
<evidence type="ECO:0000256" key="1">
    <source>
        <dbReference type="ARBA" id="ARBA00012513"/>
    </source>
</evidence>
<keyword evidence="2 15" id="KW-0723">Serine/threonine-protein kinase</keyword>
<comment type="catalytic activity">
    <reaction evidence="13">
        <text>L-seryl-[protein] + ATP = O-phospho-L-seryl-[protein] + ADP + H(+)</text>
        <dbReference type="Rhea" id="RHEA:17989"/>
        <dbReference type="Rhea" id="RHEA-COMP:9863"/>
        <dbReference type="Rhea" id="RHEA-COMP:11604"/>
        <dbReference type="ChEBI" id="CHEBI:15378"/>
        <dbReference type="ChEBI" id="CHEBI:29999"/>
        <dbReference type="ChEBI" id="CHEBI:30616"/>
        <dbReference type="ChEBI" id="CHEBI:83421"/>
        <dbReference type="ChEBI" id="CHEBI:456216"/>
        <dbReference type="EC" id="2.7.11.1"/>
    </reaction>
</comment>